<keyword evidence="2" id="KW-0614">Plasmid</keyword>
<geneLocation type="plasmid" evidence="2 3">
    <name>pBb323S2b</name>
</geneLocation>
<proteinExistence type="predicted"/>
<protein>
    <submittedName>
        <fullName evidence="2">Uncharacterized protein</fullName>
    </submittedName>
</protein>
<organism evidence="2 3">
    <name type="scientific">Bradyrhizobium barranii subsp. barranii</name>
    <dbReference type="NCBI Taxonomy" id="2823807"/>
    <lineage>
        <taxon>Bacteria</taxon>
        <taxon>Pseudomonadati</taxon>
        <taxon>Pseudomonadota</taxon>
        <taxon>Alphaproteobacteria</taxon>
        <taxon>Hyphomicrobiales</taxon>
        <taxon>Nitrobacteraceae</taxon>
        <taxon>Bradyrhizobium</taxon>
        <taxon>Bradyrhizobium barranii</taxon>
    </lineage>
</organism>
<name>A0A9X9Z8P4_9BRAD</name>
<accession>A0A9X9Z8P4</accession>
<dbReference type="Proteomes" id="UP000564836">
    <property type="component" value="Plasmid pBb323S2b"/>
</dbReference>
<evidence type="ECO:0000256" key="1">
    <source>
        <dbReference type="SAM" id="MobiDB-lite"/>
    </source>
</evidence>
<dbReference type="RefSeq" id="WP_224518076.1">
    <property type="nucleotide sequence ID" value="NZ_CP088281.1"/>
</dbReference>
<feature type="region of interest" description="Disordered" evidence="1">
    <location>
        <begin position="54"/>
        <end position="75"/>
    </location>
</feature>
<dbReference type="AlphaFoldDB" id="A0A9X9Z8P4"/>
<gene>
    <name evidence="2" type="ORF">G6321_00054900</name>
</gene>
<dbReference type="EMBL" id="CP088281">
    <property type="protein sequence ID" value="UGX99549.1"/>
    <property type="molecule type" value="Genomic_DNA"/>
</dbReference>
<evidence type="ECO:0000313" key="3">
    <source>
        <dbReference type="Proteomes" id="UP000564836"/>
    </source>
</evidence>
<sequence length="100" mass="11258">MRELDGFLARMGMPAPIRARMWATPPDDMYDLTSAEIATMTRETAFARVREANCHSGSDPLPRWEPLLRSNDASRSPCGRRTLLTMMRLGAAQYLGRLDS</sequence>
<reference evidence="2 3" key="2">
    <citation type="journal article" date="2022" name="Int. J. Syst. Evol. Microbiol.">
        <title>Strains of Bradyrhizobium barranii sp. nov. associated with legumes native to Canada are symbionts of soybeans and belong to different subspecies (subsp. barranii subsp. nov. and subsp. apii subsp. nov.) and symbiovars (sv. glycinearum and sv. septentrionale).</title>
        <authorList>
            <person name="Bromfield E.S.P."/>
            <person name="Cloutier S."/>
            <person name="Wasai-Hara S."/>
            <person name="Minamisawa K."/>
        </authorList>
    </citation>
    <scope>NUCLEOTIDE SEQUENCE [LARGE SCALE GENOMIC DNA]</scope>
    <source>
        <strain evidence="3">323S2</strain>
        <plasmid evidence="2 3">pBb323S2b</plasmid>
    </source>
</reference>
<reference evidence="2 3" key="1">
    <citation type="journal article" date="2017" name="Syst. Appl. Microbiol.">
        <title>Soybeans inoculated with root zone soils of Canadian native legumes harbour diverse and novel Bradyrhizobium spp. that possess agricultural potential.</title>
        <authorList>
            <person name="Bromfield E.S.P."/>
            <person name="Cloutier S."/>
            <person name="Tambong J.T."/>
            <person name="Tran Thi T.V."/>
        </authorList>
    </citation>
    <scope>NUCLEOTIDE SEQUENCE [LARGE SCALE GENOMIC DNA]</scope>
    <source>
        <strain evidence="2 3">323S2</strain>
    </source>
</reference>
<evidence type="ECO:0000313" key="2">
    <source>
        <dbReference type="EMBL" id="UGX99549.1"/>
    </source>
</evidence>